<dbReference type="Pfam" id="PF10604">
    <property type="entry name" value="Polyketide_cyc2"/>
    <property type="match status" value="1"/>
</dbReference>
<dbReference type="SUPFAM" id="SSF55961">
    <property type="entry name" value="Bet v1-like"/>
    <property type="match status" value="1"/>
</dbReference>
<keyword evidence="2" id="KW-1185">Reference proteome</keyword>
<dbReference type="InterPro" id="IPR019587">
    <property type="entry name" value="Polyketide_cyclase/dehydratase"/>
</dbReference>
<dbReference type="EMBL" id="RJSG01000003">
    <property type="protein sequence ID" value="RNL77666.1"/>
    <property type="molecule type" value="Genomic_DNA"/>
</dbReference>
<protein>
    <submittedName>
        <fullName evidence="1">SRPBCC family protein</fullName>
    </submittedName>
</protein>
<organism evidence="1 2">
    <name type="scientific">Nocardioides marmorisolisilvae</name>
    <dbReference type="NCBI Taxonomy" id="1542737"/>
    <lineage>
        <taxon>Bacteria</taxon>
        <taxon>Bacillati</taxon>
        <taxon>Actinomycetota</taxon>
        <taxon>Actinomycetes</taxon>
        <taxon>Propionibacteriales</taxon>
        <taxon>Nocardioidaceae</taxon>
        <taxon>Nocardioides</taxon>
    </lineage>
</organism>
<dbReference type="RefSeq" id="WP_123235251.1">
    <property type="nucleotide sequence ID" value="NZ_RJSG01000003.1"/>
</dbReference>
<comment type="caution">
    <text evidence="1">The sequence shown here is derived from an EMBL/GenBank/DDBJ whole genome shotgun (WGS) entry which is preliminary data.</text>
</comment>
<proteinExistence type="predicted"/>
<evidence type="ECO:0000313" key="1">
    <source>
        <dbReference type="EMBL" id="RNL77666.1"/>
    </source>
</evidence>
<dbReference type="InterPro" id="IPR023393">
    <property type="entry name" value="START-like_dom_sf"/>
</dbReference>
<dbReference type="Gene3D" id="3.30.530.20">
    <property type="match status" value="1"/>
</dbReference>
<dbReference type="AlphaFoldDB" id="A0A3N0DQC8"/>
<gene>
    <name evidence="1" type="ORF">EFL95_16810</name>
</gene>
<evidence type="ECO:0000313" key="2">
    <source>
        <dbReference type="Proteomes" id="UP000277094"/>
    </source>
</evidence>
<dbReference type="Proteomes" id="UP000277094">
    <property type="component" value="Unassembled WGS sequence"/>
</dbReference>
<sequence length="139" mass="14973">MISVRFGVPAEVAFAFLVDPANRPLWQSSLRRVEDVTPAEPAVGQTWTDVTAAGVRPAMETTELVPSTRWTERGSWHGIIAELTLHVEPVASGCIVTPEFRVRGKGLLSPLGPMLTSLARLAVPGDLRRAAGLLAREHG</sequence>
<accession>A0A3N0DQC8</accession>
<name>A0A3N0DQC8_9ACTN</name>
<reference evidence="1 2" key="1">
    <citation type="submission" date="2018-11" db="EMBL/GenBank/DDBJ databases">
        <authorList>
            <person name="Li F."/>
        </authorList>
    </citation>
    <scope>NUCLEOTIDE SEQUENCE [LARGE SCALE GENOMIC DNA]</scope>
    <source>
        <strain evidence="1 2">KIS18-7</strain>
    </source>
</reference>
<dbReference type="OrthoDB" id="7838135at2"/>